<feature type="compositionally biased region" description="Basic residues" evidence="1">
    <location>
        <begin position="99"/>
        <end position="109"/>
    </location>
</feature>
<feature type="compositionally biased region" description="Pro residues" evidence="1">
    <location>
        <begin position="74"/>
        <end position="97"/>
    </location>
</feature>
<dbReference type="Gramene" id="PVH34809">
    <property type="protein sequence ID" value="PVH34809"/>
    <property type="gene ID" value="PAHAL_7G039100"/>
</dbReference>
<name>A0A2T8IAX1_9POAL</name>
<feature type="region of interest" description="Disordered" evidence="1">
    <location>
        <begin position="74"/>
        <end position="142"/>
    </location>
</feature>
<organism evidence="2">
    <name type="scientific">Panicum hallii</name>
    <dbReference type="NCBI Taxonomy" id="206008"/>
    <lineage>
        <taxon>Eukaryota</taxon>
        <taxon>Viridiplantae</taxon>
        <taxon>Streptophyta</taxon>
        <taxon>Embryophyta</taxon>
        <taxon>Tracheophyta</taxon>
        <taxon>Spermatophyta</taxon>
        <taxon>Magnoliopsida</taxon>
        <taxon>Liliopsida</taxon>
        <taxon>Poales</taxon>
        <taxon>Poaceae</taxon>
        <taxon>PACMAD clade</taxon>
        <taxon>Panicoideae</taxon>
        <taxon>Panicodae</taxon>
        <taxon>Paniceae</taxon>
        <taxon>Panicinae</taxon>
        <taxon>Panicum</taxon>
        <taxon>Panicum sect. Panicum</taxon>
    </lineage>
</organism>
<proteinExistence type="predicted"/>
<dbReference type="EMBL" id="CM008052">
    <property type="protein sequence ID" value="PVH34809.1"/>
    <property type="molecule type" value="Genomic_DNA"/>
</dbReference>
<dbReference type="AlphaFoldDB" id="A0A2T8IAX1"/>
<protein>
    <submittedName>
        <fullName evidence="2">Uncharacterized protein</fullName>
    </submittedName>
</protein>
<gene>
    <name evidence="2" type="ORF">PAHAL_7G039100</name>
</gene>
<evidence type="ECO:0000313" key="2">
    <source>
        <dbReference type="EMBL" id="PVH34809.1"/>
    </source>
</evidence>
<evidence type="ECO:0000256" key="1">
    <source>
        <dbReference type="SAM" id="MobiDB-lite"/>
    </source>
</evidence>
<reference evidence="2" key="1">
    <citation type="submission" date="2018-04" db="EMBL/GenBank/DDBJ databases">
        <title>WGS assembly of Panicum hallii.</title>
        <authorList>
            <person name="Lovell J."/>
            <person name="Jenkins J."/>
            <person name="Lowry D."/>
            <person name="Mamidi S."/>
            <person name="Sreedasyam A."/>
            <person name="Weng X."/>
            <person name="Barry K."/>
            <person name="Bonette J."/>
            <person name="Campitelli B."/>
            <person name="Daum C."/>
            <person name="Gordon S."/>
            <person name="Gould B."/>
            <person name="Lipzen A."/>
            <person name="Macqueen A."/>
            <person name="Palacio-Mejia J."/>
            <person name="Plott C."/>
            <person name="Shakirov E."/>
            <person name="Shu S."/>
            <person name="Yoshinaga Y."/>
            <person name="Zane M."/>
            <person name="Rokhsar D."/>
            <person name="Grimwood J."/>
            <person name="Schmutz J."/>
            <person name="Juenger T."/>
        </authorList>
    </citation>
    <scope>NUCLEOTIDE SEQUENCE [LARGE SCALE GENOMIC DNA]</scope>
    <source>
        <strain evidence="2">FIL2</strain>
    </source>
</reference>
<dbReference type="Proteomes" id="UP000243499">
    <property type="component" value="Chromosome 7"/>
</dbReference>
<sequence>MTCRFKSRLAGGLGGRTSQPGWVCFTPSPLSTGWQAPHPPSIWPIRRPGPARGDYLSIRGFRCVAHFLPFHHPPTPLPQKTPQPPSFSSPSPPPPPYIRARRTRTRSGGRKQQAAPAPSPFLAADRRRSGPPARGGCRSGPGRRCVQSREAVCSFLQLPATISNGFHHLSNRLLVLYLRFSFFML</sequence>
<feature type="compositionally biased region" description="Low complexity" evidence="1">
    <location>
        <begin position="130"/>
        <end position="142"/>
    </location>
</feature>
<accession>A0A2T8IAX1</accession>